<dbReference type="PROSITE" id="PS50887">
    <property type="entry name" value="GGDEF"/>
    <property type="match status" value="1"/>
</dbReference>
<dbReference type="InterPro" id="IPR000160">
    <property type="entry name" value="GGDEF_dom"/>
</dbReference>
<name>A0ABX8S702_9ACTN</name>
<dbReference type="SUPFAM" id="SSF55073">
    <property type="entry name" value="Nucleotide cyclase"/>
    <property type="match status" value="1"/>
</dbReference>
<protein>
    <submittedName>
        <fullName evidence="3">GGDEF domain-containing protein</fullName>
    </submittedName>
</protein>
<dbReference type="PANTHER" id="PTHR44757">
    <property type="entry name" value="DIGUANYLATE CYCLASE DGCP"/>
    <property type="match status" value="1"/>
</dbReference>
<evidence type="ECO:0000313" key="4">
    <source>
        <dbReference type="Proteomes" id="UP000887023"/>
    </source>
</evidence>
<dbReference type="InterPro" id="IPR052155">
    <property type="entry name" value="Biofilm_reg_signaling"/>
</dbReference>
<dbReference type="Pfam" id="PF21780">
    <property type="entry name" value="DUF6875"/>
    <property type="match status" value="1"/>
</dbReference>
<dbReference type="Pfam" id="PF00990">
    <property type="entry name" value="GGDEF"/>
    <property type="match status" value="1"/>
</dbReference>
<evidence type="ECO:0000313" key="3">
    <source>
        <dbReference type="EMBL" id="QXQ13614.1"/>
    </source>
</evidence>
<dbReference type="Proteomes" id="UP000887023">
    <property type="component" value="Chromosome"/>
</dbReference>
<dbReference type="CDD" id="cd01949">
    <property type="entry name" value="GGDEF"/>
    <property type="match status" value="1"/>
</dbReference>
<keyword evidence="4" id="KW-1185">Reference proteome</keyword>
<dbReference type="NCBIfam" id="TIGR00254">
    <property type="entry name" value="GGDEF"/>
    <property type="match status" value="1"/>
</dbReference>
<dbReference type="RefSeq" id="WP_083529987.1">
    <property type="nucleotide sequence ID" value="NZ_CBCRUZ010000005.1"/>
</dbReference>
<sequence>MDGQRVKFIDELTSLPDRRQLSTILARAADGGDAEMMVGLCLIDLDENLKVINDTLGHSAGDRVLIDVAQRLRQAALNAGFELFRVRGDEFAALQISAGNVSISLEALAIVFATAMEAPFAVGTGTQSIGVSIGVAVAAATTATADDLLELAYLERRERPAPQRRRSGRDSNLDAGLTADRPQLPSLYSLTQPWPDRDVLDQVQRWVSRHLAQPHPDLGRAGPVCPFVPAAISNNLITADWVVGASPDIDGVCVRLRTLIAVFTATPPTEGAAALLKAQLILFPDVRDYSIIDEVQRRLKSEFVEAGLMIGQFYPGCTEPGLWNPDFRPLDAPIAMIAIRNMVANDFPFLAGDPVWIESYLRQFAPKVPAAVRGTLADRLTQL</sequence>
<accession>A0ABX8S702</accession>
<gene>
    <name evidence="3" type="ORF">KV203_17685</name>
</gene>
<feature type="domain" description="GGDEF" evidence="2">
    <location>
        <begin position="36"/>
        <end position="172"/>
    </location>
</feature>
<evidence type="ECO:0000256" key="1">
    <source>
        <dbReference type="SAM" id="MobiDB-lite"/>
    </source>
</evidence>
<reference evidence="3" key="1">
    <citation type="submission" date="2021-07" db="EMBL/GenBank/DDBJ databases">
        <title>Candidatus Kaistella beijingensis sp. nov. isolated from a municipal wastewater treatment plant is involved in sludge foaming.</title>
        <authorList>
            <person name="Song Y."/>
            <person name="Liu S.-J."/>
        </authorList>
    </citation>
    <scope>NUCLEOTIDE SEQUENCE</scope>
    <source>
        <strain evidence="3">DSM 43998</strain>
    </source>
</reference>
<dbReference type="PANTHER" id="PTHR44757:SF2">
    <property type="entry name" value="BIOFILM ARCHITECTURE MAINTENANCE PROTEIN MBAA"/>
    <property type="match status" value="1"/>
</dbReference>
<dbReference type="InterPro" id="IPR043128">
    <property type="entry name" value="Rev_trsase/Diguanyl_cyclase"/>
</dbReference>
<proteinExistence type="predicted"/>
<evidence type="ECO:0000259" key="2">
    <source>
        <dbReference type="PROSITE" id="PS50887"/>
    </source>
</evidence>
<dbReference type="SMART" id="SM00267">
    <property type="entry name" value="GGDEF"/>
    <property type="match status" value="1"/>
</dbReference>
<feature type="region of interest" description="Disordered" evidence="1">
    <location>
        <begin position="159"/>
        <end position="180"/>
    </location>
</feature>
<dbReference type="InterPro" id="IPR029787">
    <property type="entry name" value="Nucleotide_cyclase"/>
</dbReference>
<dbReference type="Gene3D" id="3.30.70.270">
    <property type="match status" value="1"/>
</dbReference>
<dbReference type="EMBL" id="CP079105">
    <property type="protein sequence ID" value="QXQ13614.1"/>
    <property type="molecule type" value="Genomic_DNA"/>
</dbReference>
<dbReference type="InterPro" id="IPR049240">
    <property type="entry name" value="DUF6875"/>
</dbReference>
<organism evidence="3 4">
    <name type="scientific">Skermania pinensis</name>
    <dbReference type="NCBI Taxonomy" id="39122"/>
    <lineage>
        <taxon>Bacteria</taxon>
        <taxon>Bacillati</taxon>
        <taxon>Actinomycetota</taxon>
        <taxon>Actinomycetes</taxon>
        <taxon>Mycobacteriales</taxon>
        <taxon>Gordoniaceae</taxon>
        <taxon>Skermania</taxon>
    </lineage>
</organism>